<dbReference type="eggNOG" id="KOG0891">
    <property type="taxonomic scope" value="Eukaryota"/>
</dbReference>
<dbReference type="Pfam" id="PF20502">
    <property type="entry name" value="DNAPKcs_CC1-2"/>
    <property type="match status" value="1"/>
</dbReference>
<dbReference type="AlphaFoldDB" id="A0A1X7SV88"/>
<reference evidence="2" key="1">
    <citation type="submission" date="2017-05" db="UniProtKB">
        <authorList>
            <consortium name="EnsemblMetazoa"/>
        </authorList>
    </citation>
    <scope>IDENTIFICATION</scope>
</reference>
<sequence>MGISEEESLAMRLHTNALAIIRGISSSSSDGTPGYYVPPLHKLTGELLLKLGLELSDSVESFLLLVLSPAESGAGASYAAQDGLLLYITYSGLINNKLLLHIKTAIDILLKNAMTHPQQASVILNSLLEHVQKDFKINNNKKKETIETLCTELISHWQDLSLWWENGSKDLKSAAVTLLQKMIALQPKLLLKSADGSKPLVTMYTAMIGDEKLELSFKAVMIDLLPSFLLLSSPEYQSQLKGSLNRLVSLQFPLTSSELPAGGPLLNEYTNIIEKLCNSLVASGSLVLLELIINIMCREVRHVCEEKIQTSLHQFIS</sequence>
<dbReference type="InterPro" id="IPR046803">
    <property type="entry name" value="DNAPKcs_CC1-2"/>
</dbReference>
<organism evidence="2">
    <name type="scientific">Amphimedon queenslandica</name>
    <name type="common">Sponge</name>
    <dbReference type="NCBI Taxonomy" id="400682"/>
    <lineage>
        <taxon>Eukaryota</taxon>
        <taxon>Metazoa</taxon>
        <taxon>Porifera</taxon>
        <taxon>Demospongiae</taxon>
        <taxon>Heteroscleromorpha</taxon>
        <taxon>Haplosclerida</taxon>
        <taxon>Niphatidae</taxon>
        <taxon>Amphimedon</taxon>
    </lineage>
</organism>
<evidence type="ECO:0000313" key="2">
    <source>
        <dbReference type="EnsemblMetazoa" id="Aqu2.1.06061_001"/>
    </source>
</evidence>
<evidence type="ECO:0000259" key="1">
    <source>
        <dbReference type="Pfam" id="PF20502"/>
    </source>
</evidence>
<protein>
    <recommendedName>
        <fullName evidence="1">DNA-dependent protein kinase catalytic subunit CC1/2 domain-containing protein</fullName>
    </recommendedName>
</protein>
<name>A0A1X7SV88_AMPQE</name>
<feature type="domain" description="DNA-dependent protein kinase catalytic subunit CC1/2" evidence="1">
    <location>
        <begin position="46"/>
        <end position="289"/>
    </location>
</feature>
<accession>A0A1X7SV88</accession>
<dbReference type="InParanoid" id="A0A1X7SV88"/>
<dbReference type="EnsemblMetazoa" id="Aqu2.1.06061_001">
    <property type="protein sequence ID" value="Aqu2.1.06061_001"/>
    <property type="gene ID" value="Aqu2.1.06061"/>
</dbReference>
<proteinExistence type="predicted"/>
<dbReference type="STRING" id="400682.A0A1X7SV88"/>
<dbReference type="OrthoDB" id="431717at2759"/>